<evidence type="ECO:0000313" key="3">
    <source>
        <dbReference type="Proteomes" id="UP000593562"/>
    </source>
</evidence>
<organism evidence="2 3">
    <name type="scientific">Tripterygium wilfordii</name>
    <name type="common">Thunder God vine</name>
    <dbReference type="NCBI Taxonomy" id="458696"/>
    <lineage>
        <taxon>Eukaryota</taxon>
        <taxon>Viridiplantae</taxon>
        <taxon>Streptophyta</taxon>
        <taxon>Embryophyta</taxon>
        <taxon>Tracheophyta</taxon>
        <taxon>Spermatophyta</taxon>
        <taxon>Magnoliopsida</taxon>
        <taxon>eudicotyledons</taxon>
        <taxon>Gunneridae</taxon>
        <taxon>Pentapetalae</taxon>
        <taxon>rosids</taxon>
        <taxon>fabids</taxon>
        <taxon>Celastrales</taxon>
        <taxon>Celastraceae</taxon>
        <taxon>Tripterygium</taxon>
    </lineage>
</organism>
<dbReference type="Pfam" id="PF00168">
    <property type="entry name" value="C2"/>
    <property type="match status" value="1"/>
</dbReference>
<gene>
    <name evidence="2" type="ORF">HS088_TW16G00103</name>
</gene>
<dbReference type="InParanoid" id="A0A7J7CHW9"/>
<comment type="caution">
    <text evidence="2">The sequence shown here is derived from an EMBL/GenBank/DDBJ whole genome shotgun (WGS) entry which is preliminary data.</text>
</comment>
<dbReference type="Gene3D" id="2.60.40.150">
    <property type="entry name" value="C2 domain"/>
    <property type="match status" value="1"/>
</dbReference>
<proteinExistence type="predicted"/>
<dbReference type="PANTHER" id="PTHR38365:SF1">
    <property type="entry name" value="C2 DOMAIN-CONTAINING PROTEIN"/>
    <property type="match status" value="1"/>
</dbReference>
<protein>
    <recommendedName>
        <fullName evidence="1">C2 domain-containing protein</fullName>
    </recommendedName>
</protein>
<dbReference type="AlphaFoldDB" id="A0A7J7CHW9"/>
<sequence>MDKIDLEKMNKNKNKAEINDDDDLYLEFRPRQHLFTNNLNYDIALKYEIHRAEGLDNPNSYPLVNNRIYSAESWIEPDEEKIQTNRVWGLPNPVWDEECCVKLNRFWDVKFLHVEVLRHGSWSEPGTSDGIVCVGRVRIPLPEELYASKGGSVHEADQV</sequence>
<dbReference type="EMBL" id="JAAARO010000016">
    <property type="protein sequence ID" value="KAF5733663.1"/>
    <property type="molecule type" value="Genomic_DNA"/>
</dbReference>
<keyword evidence="3" id="KW-1185">Reference proteome</keyword>
<dbReference type="PANTHER" id="PTHR38365">
    <property type="entry name" value="C2 DOMAIN-CONTAINING PROTEIN-RELATED"/>
    <property type="match status" value="1"/>
</dbReference>
<dbReference type="SUPFAM" id="SSF49562">
    <property type="entry name" value="C2 domain (Calcium/lipid-binding domain, CaLB)"/>
    <property type="match status" value="1"/>
</dbReference>
<accession>A0A7J7CHW9</accession>
<dbReference type="InterPro" id="IPR035892">
    <property type="entry name" value="C2_domain_sf"/>
</dbReference>
<evidence type="ECO:0000313" key="2">
    <source>
        <dbReference type="EMBL" id="KAF5733663.1"/>
    </source>
</evidence>
<name>A0A7J7CHW9_TRIWF</name>
<dbReference type="InterPro" id="IPR000008">
    <property type="entry name" value="C2_dom"/>
</dbReference>
<reference evidence="2 3" key="1">
    <citation type="journal article" date="2020" name="Nat. Commun.">
        <title>Genome of Tripterygium wilfordii and identification of cytochrome P450 involved in triptolide biosynthesis.</title>
        <authorList>
            <person name="Tu L."/>
            <person name="Su P."/>
            <person name="Zhang Z."/>
            <person name="Gao L."/>
            <person name="Wang J."/>
            <person name="Hu T."/>
            <person name="Zhou J."/>
            <person name="Zhang Y."/>
            <person name="Zhao Y."/>
            <person name="Liu Y."/>
            <person name="Song Y."/>
            <person name="Tong Y."/>
            <person name="Lu Y."/>
            <person name="Yang J."/>
            <person name="Xu C."/>
            <person name="Jia M."/>
            <person name="Peters R.J."/>
            <person name="Huang L."/>
            <person name="Gao W."/>
        </authorList>
    </citation>
    <scope>NUCLEOTIDE SEQUENCE [LARGE SCALE GENOMIC DNA]</scope>
    <source>
        <strain evidence="3">cv. XIE 37</strain>
        <tissue evidence="2">Leaf</tissue>
    </source>
</reference>
<dbReference type="Proteomes" id="UP000593562">
    <property type="component" value="Unassembled WGS sequence"/>
</dbReference>
<dbReference type="PROSITE" id="PS50004">
    <property type="entry name" value="C2"/>
    <property type="match status" value="1"/>
</dbReference>
<evidence type="ECO:0000259" key="1">
    <source>
        <dbReference type="PROSITE" id="PS50004"/>
    </source>
</evidence>
<dbReference type="CDD" id="cd00030">
    <property type="entry name" value="C2"/>
    <property type="match status" value="1"/>
</dbReference>
<feature type="domain" description="C2" evidence="1">
    <location>
        <begin position="20"/>
        <end position="154"/>
    </location>
</feature>